<reference evidence="2 3" key="1">
    <citation type="journal article" date="2020" name="Microb. Genom.">
        <title>Genetic diversity of clinical and environmental Mucorales isolates obtained from an investigation of mucormycosis cases among solid organ transplant recipients.</title>
        <authorList>
            <person name="Nguyen M.H."/>
            <person name="Kaul D."/>
            <person name="Muto C."/>
            <person name="Cheng S.J."/>
            <person name="Richter R.A."/>
            <person name="Bruno V.M."/>
            <person name="Liu G."/>
            <person name="Beyhan S."/>
            <person name="Sundermann A.J."/>
            <person name="Mounaud S."/>
            <person name="Pasculle A.W."/>
            <person name="Nierman W.C."/>
            <person name="Driscoll E."/>
            <person name="Cumbie R."/>
            <person name="Clancy C.J."/>
            <person name="Dupont C.L."/>
        </authorList>
    </citation>
    <scope>NUCLEOTIDE SEQUENCE [LARGE SCALE GENOMIC DNA]</scope>
    <source>
        <strain evidence="2 3">GL24</strain>
    </source>
</reference>
<sequence>MTAATLAALLALPTLAVAADNPMVAQLSQRLMAIQANPDTAELGAFERMQAQQAIATLDKAKRRDQELATYLAERRVEIAETAVPIC</sequence>
<dbReference type="EMBL" id="JAANIU010012295">
    <property type="protein sequence ID" value="KAG1530540.1"/>
    <property type="molecule type" value="Genomic_DNA"/>
</dbReference>
<organism evidence="2 3">
    <name type="scientific">Rhizopus delemar</name>
    <dbReference type="NCBI Taxonomy" id="936053"/>
    <lineage>
        <taxon>Eukaryota</taxon>
        <taxon>Fungi</taxon>
        <taxon>Fungi incertae sedis</taxon>
        <taxon>Mucoromycota</taxon>
        <taxon>Mucoromycotina</taxon>
        <taxon>Mucoromycetes</taxon>
        <taxon>Mucorales</taxon>
        <taxon>Mucorineae</taxon>
        <taxon>Rhizopodaceae</taxon>
        <taxon>Rhizopus</taxon>
    </lineage>
</organism>
<dbReference type="AlphaFoldDB" id="A0A9P6XQX9"/>
<proteinExistence type="predicted"/>
<accession>A0A9P6XQX9</accession>
<keyword evidence="1" id="KW-0732">Signal</keyword>
<feature type="signal peptide" evidence="1">
    <location>
        <begin position="1"/>
        <end position="18"/>
    </location>
</feature>
<evidence type="ECO:0000313" key="3">
    <source>
        <dbReference type="Proteomes" id="UP000740926"/>
    </source>
</evidence>
<name>A0A9P6XQX9_9FUNG</name>
<protein>
    <submittedName>
        <fullName evidence="2">Uncharacterized protein</fullName>
    </submittedName>
</protein>
<gene>
    <name evidence="2" type="ORF">G6F50_017248</name>
</gene>
<dbReference type="Proteomes" id="UP000740926">
    <property type="component" value="Unassembled WGS sequence"/>
</dbReference>
<evidence type="ECO:0000256" key="1">
    <source>
        <dbReference type="SAM" id="SignalP"/>
    </source>
</evidence>
<comment type="caution">
    <text evidence="2">The sequence shown here is derived from an EMBL/GenBank/DDBJ whole genome shotgun (WGS) entry which is preliminary data.</text>
</comment>
<feature type="chain" id="PRO_5040504260" evidence="1">
    <location>
        <begin position="19"/>
        <end position="87"/>
    </location>
</feature>
<evidence type="ECO:0000313" key="2">
    <source>
        <dbReference type="EMBL" id="KAG1530540.1"/>
    </source>
</evidence>
<keyword evidence="3" id="KW-1185">Reference proteome</keyword>